<protein>
    <submittedName>
        <fullName evidence="4">M23 family peptidase</fullName>
    </submittedName>
</protein>
<dbReference type="AlphaFoldDB" id="A0A418NGE6"/>
<accession>A0A418NGE6</accession>
<evidence type="ECO:0000256" key="1">
    <source>
        <dbReference type="SAM" id="MobiDB-lite"/>
    </source>
</evidence>
<dbReference type="PANTHER" id="PTHR21666:SF285">
    <property type="entry name" value="M23 FAMILY METALLOPEPTIDASE"/>
    <property type="match status" value="1"/>
</dbReference>
<sequence length="312" mass="33356">MSRAAFSLRALTGLAATAALASCIPSPEVPDAVVQPIPAPVPSPTPSPMPSPTPTPLPGPTTFLFQGEATQGGWIRGQAPAGTVSARLGEQELALDAEGRFFAAFDRDAEPSARLVATLSNGRTIESPITVSPRDWNIEHVNVARRSGGASEAFMKIRRPELEQIYAAREIESDIDGWRQDFIWPVTGRISGRFGSQRVYRGEPGAYHSGLDIATGESGTPFVAPADGVVVLATDQPFSLEGNLLIIDHGQGLNSAFLHLSRIAVKEGQVVRRGQYIGNIGSSGRATGPHLHWSLKWRDARLDPLLFLGPMP</sequence>
<evidence type="ECO:0000313" key="4">
    <source>
        <dbReference type="EMBL" id="RIV77137.1"/>
    </source>
</evidence>
<proteinExistence type="predicted"/>
<dbReference type="Gene3D" id="2.70.70.10">
    <property type="entry name" value="Glucose Permease (Domain IIA)"/>
    <property type="match status" value="1"/>
</dbReference>
<feature type="chain" id="PRO_5019284292" evidence="2">
    <location>
        <begin position="22"/>
        <end position="312"/>
    </location>
</feature>
<dbReference type="CDD" id="cd12797">
    <property type="entry name" value="M23_peptidase"/>
    <property type="match status" value="1"/>
</dbReference>
<keyword evidence="2" id="KW-0732">Signal</keyword>
<dbReference type="InterPro" id="IPR050570">
    <property type="entry name" value="Cell_wall_metabolism_enzyme"/>
</dbReference>
<organism evidence="4 5">
    <name type="scientific">Pelagerythrobacter aerophilus</name>
    <dbReference type="NCBI Taxonomy" id="2306995"/>
    <lineage>
        <taxon>Bacteria</taxon>
        <taxon>Pseudomonadati</taxon>
        <taxon>Pseudomonadota</taxon>
        <taxon>Alphaproteobacteria</taxon>
        <taxon>Sphingomonadales</taxon>
        <taxon>Erythrobacteraceae</taxon>
        <taxon>Pelagerythrobacter</taxon>
    </lineage>
</organism>
<feature type="signal peptide" evidence="2">
    <location>
        <begin position="1"/>
        <end position="21"/>
    </location>
</feature>
<feature type="region of interest" description="Disordered" evidence="1">
    <location>
        <begin position="35"/>
        <end position="55"/>
    </location>
</feature>
<comment type="caution">
    <text evidence="4">The sequence shown here is derived from an EMBL/GenBank/DDBJ whole genome shotgun (WGS) entry which is preliminary data.</text>
</comment>
<evidence type="ECO:0000256" key="2">
    <source>
        <dbReference type="SAM" id="SignalP"/>
    </source>
</evidence>
<dbReference type="Proteomes" id="UP000285092">
    <property type="component" value="Unassembled WGS sequence"/>
</dbReference>
<reference evidence="4 5" key="1">
    <citation type="submission" date="2018-08" db="EMBL/GenBank/DDBJ databases">
        <title>Altererythrobacter sp.Ery1 and Ery12, the genome sequencing of novel strains in genus Alterythrobacter.</title>
        <authorList>
            <person name="Cheng H."/>
            <person name="Wu Y.-H."/>
            <person name="Fang C."/>
            <person name="Xu X.-W."/>
        </authorList>
    </citation>
    <scope>NUCLEOTIDE SEQUENCE [LARGE SCALE GENOMIC DNA]</scope>
    <source>
        <strain evidence="4 5">Ery1</strain>
    </source>
</reference>
<dbReference type="RefSeq" id="WP_119514214.1">
    <property type="nucleotide sequence ID" value="NZ_QXFK01000018.1"/>
</dbReference>
<name>A0A418NGE6_9SPHN</name>
<dbReference type="Pfam" id="PF01551">
    <property type="entry name" value="Peptidase_M23"/>
    <property type="match status" value="1"/>
</dbReference>
<dbReference type="SUPFAM" id="SSF51261">
    <property type="entry name" value="Duplicated hybrid motif"/>
    <property type="match status" value="1"/>
</dbReference>
<dbReference type="InterPro" id="IPR016047">
    <property type="entry name" value="M23ase_b-sheet_dom"/>
</dbReference>
<evidence type="ECO:0000259" key="3">
    <source>
        <dbReference type="Pfam" id="PF01551"/>
    </source>
</evidence>
<dbReference type="InterPro" id="IPR011055">
    <property type="entry name" value="Dup_hybrid_motif"/>
</dbReference>
<dbReference type="OrthoDB" id="9815245at2"/>
<feature type="domain" description="M23ase beta-sheet core" evidence="3">
    <location>
        <begin position="207"/>
        <end position="304"/>
    </location>
</feature>
<feature type="compositionally biased region" description="Pro residues" evidence="1">
    <location>
        <begin position="37"/>
        <end position="55"/>
    </location>
</feature>
<dbReference type="EMBL" id="QXFK01000018">
    <property type="protein sequence ID" value="RIV77137.1"/>
    <property type="molecule type" value="Genomic_DNA"/>
</dbReference>
<dbReference type="FunFam" id="2.70.70.10:FF:000019">
    <property type="entry name" value="M23 family peptidase"/>
    <property type="match status" value="1"/>
</dbReference>
<keyword evidence="5" id="KW-1185">Reference proteome</keyword>
<evidence type="ECO:0000313" key="5">
    <source>
        <dbReference type="Proteomes" id="UP000285092"/>
    </source>
</evidence>
<dbReference type="PANTHER" id="PTHR21666">
    <property type="entry name" value="PEPTIDASE-RELATED"/>
    <property type="match status" value="1"/>
</dbReference>
<gene>
    <name evidence="4" type="ORF">D2V04_13635</name>
</gene>
<dbReference type="PROSITE" id="PS51257">
    <property type="entry name" value="PROKAR_LIPOPROTEIN"/>
    <property type="match status" value="1"/>
</dbReference>
<dbReference type="GO" id="GO:0004222">
    <property type="term" value="F:metalloendopeptidase activity"/>
    <property type="evidence" value="ECO:0007669"/>
    <property type="project" value="TreeGrafter"/>
</dbReference>